<dbReference type="Proteomes" id="UP000015500">
    <property type="component" value="Chromosome"/>
</dbReference>
<dbReference type="KEGG" id="gjf:M493_10480"/>
<sequence length="48" mass="5674">MARTNDQSPDMFKGREQPKIRSRRRKVGFAAKRKIFLFKLKEGEAVHI</sequence>
<name>S5Z671_GEOG3</name>
<dbReference type="PATRIC" id="fig|1345697.3.peg.2027"/>
<evidence type="ECO:0000256" key="1">
    <source>
        <dbReference type="SAM" id="MobiDB-lite"/>
    </source>
</evidence>
<reference evidence="2 3" key="1">
    <citation type="journal article" date="2014" name="Genome Announc.">
        <title>Complete Genome Sequence of the Thermophilic Polychlorinated Biphenyl Degrader Geobacillus sp. Strain JF8 (NBRC 109937).</title>
        <authorList>
            <person name="Shintani M."/>
            <person name="Ohtsubo Y."/>
            <person name="Fukuda K."/>
            <person name="Hosoyama A."/>
            <person name="Ohji S."/>
            <person name="Yamazoe A."/>
            <person name="Fujita N."/>
            <person name="Nagata Y."/>
            <person name="Tsuda M."/>
            <person name="Hatta T."/>
            <person name="Kimbara K."/>
        </authorList>
    </citation>
    <scope>NUCLEOTIDE SEQUENCE [LARGE SCALE GENOMIC DNA]</scope>
    <source>
        <strain evidence="2 3">JF8</strain>
    </source>
</reference>
<organism evidence="2 3">
    <name type="scientific">Geobacillus genomosp. 3</name>
    <dbReference type="NCBI Taxonomy" id="1921421"/>
    <lineage>
        <taxon>Bacteria</taxon>
        <taxon>Bacillati</taxon>
        <taxon>Bacillota</taxon>
        <taxon>Bacilli</taxon>
        <taxon>Bacillales</taxon>
        <taxon>Anoxybacillaceae</taxon>
        <taxon>Geobacillus</taxon>
    </lineage>
</organism>
<dbReference type="EMBL" id="CP006254">
    <property type="protein sequence ID" value="AGT32357.1"/>
    <property type="molecule type" value="Genomic_DNA"/>
</dbReference>
<dbReference type="HOGENOM" id="CLU_3153267_0_0_9"/>
<evidence type="ECO:0000313" key="2">
    <source>
        <dbReference type="EMBL" id="AGT32357.1"/>
    </source>
</evidence>
<evidence type="ECO:0000313" key="3">
    <source>
        <dbReference type="Proteomes" id="UP000015500"/>
    </source>
</evidence>
<gene>
    <name evidence="2" type="ORF">M493_10480</name>
</gene>
<dbReference type="AlphaFoldDB" id="S5Z671"/>
<proteinExistence type="predicted"/>
<feature type="region of interest" description="Disordered" evidence="1">
    <location>
        <begin position="1"/>
        <end position="25"/>
    </location>
</feature>
<keyword evidence="3" id="KW-1185">Reference proteome</keyword>
<accession>S5Z671</accession>
<protein>
    <submittedName>
        <fullName evidence="2">Uncharacterized protein</fullName>
    </submittedName>
</protein>